<dbReference type="InterPro" id="IPR020846">
    <property type="entry name" value="MFS_dom"/>
</dbReference>
<accession>H2AYD5</accession>
<evidence type="ECO:0000313" key="10">
    <source>
        <dbReference type="EMBL" id="CCF59385.1"/>
    </source>
</evidence>
<evidence type="ECO:0000256" key="7">
    <source>
        <dbReference type="RuleBase" id="RU003346"/>
    </source>
</evidence>
<dbReference type="SUPFAM" id="SSF103473">
    <property type="entry name" value="MFS general substrate transporter"/>
    <property type="match status" value="1"/>
</dbReference>
<dbReference type="PROSITE" id="PS00216">
    <property type="entry name" value="SUGAR_TRANSPORT_1"/>
    <property type="match status" value="1"/>
</dbReference>
<dbReference type="Pfam" id="PF00083">
    <property type="entry name" value="Sugar_tr"/>
    <property type="match status" value="1"/>
</dbReference>
<feature type="transmembrane region" description="Helical" evidence="8">
    <location>
        <begin position="134"/>
        <end position="156"/>
    </location>
</feature>
<feature type="transmembrane region" description="Helical" evidence="8">
    <location>
        <begin position="379"/>
        <end position="403"/>
    </location>
</feature>
<dbReference type="InterPro" id="IPR005829">
    <property type="entry name" value="Sugar_transporter_CS"/>
</dbReference>
<feature type="transmembrane region" description="Helical" evidence="8">
    <location>
        <begin position="415"/>
        <end position="437"/>
    </location>
</feature>
<dbReference type="Gene3D" id="1.20.1250.20">
    <property type="entry name" value="MFS general substrate transporter like domains"/>
    <property type="match status" value="1"/>
</dbReference>
<feature type="transmembrane region" description="Helical" evidence="8">
    <location>
        <begin position="109"/>
        <end position="128"/>
    </location>
</feature>
<dbReference type="InterPro" id="IPR045263">
    <property type="entry name" value="GLUT"/>
</dbReference>
<keyword evidence="5 8" id="KW-1133">Transmembrane helix</keyword>
<protein>
    <recommendedName>
        <fullName evidence="9">Major facilitator superfamily (MFS) profile domain-containing protein</fullName>
    </recommendedName>
</protein>
<keyword evidence="6 8" id="KW-0472">Membrane</keyword>
<name>H2AYD5_KAZAF</name>
<dbReference type="FunCoup" id="H2AYD5">
    <property type="interactions" value="748"/>
</dbReference>
<dbReference type="PANTHER" id="PTHR23503">
    <property type="entry name" value="SOLUTE CARRIER FAMILY 2"/>
    <property type="match status" value="1"/>
</dbReference>
<feature type="transmembrane region" description="Helical" evidence="8">
    <location>
        <begin position="194"/>
        <end position="217"/>
    </location>
</feature>
<gene>
    <name evidence="10" type="primary">KAFR0G03530</name>
    <name evidence="10" type="ORF">KAFR_0G03530</name>
</gene>
<evidence type="ECO:0000256" key="2">
    <source>
        <dbReference type="ARBA" id="ARBA00010992"/>
    </source>
</evidence>
<keyword evidence="3 7" id="KW-0813">Transport</keyword>
<reference evidence="10 11" key="1">
    <citation type="journal article" date="2011" name="Proc. Natl. Acad. Sci. U.S.A.">
        <title>Evolutionary erosion of yeast sex chromosomes by mating-type switching accidents.</title>
        <authorList>
            <person name="Gordon J.L."/>
            <person name="Armisen D."/>
            <person name="Proux-Wera E."/>
            <person name="Oheigeartaigh S.S."/>
            <person name="Byrne K.P."/>
            <person name="Wolfe K.H."/>
        </authorList>
    </citation>
    <scope>NUCLEOTIDE SEQUENCE [LARGE SCALE GENOMIC DNA]</scope>
    <source>
        <strain evidence="11">ATCC 22294 / BCRC 22015 / CBS 2517 / CECT 1963 / NBRC 1671 / NRRL Y-8276</strain>
    </source>
</reference>
<dbReference type="InterPro" id="IPR036259">
    <property type="entry name" value="MFS_trans_sf"/>
</dbReference>
<feature type="transmembrane region" description="Helical" evidence="8">
    <location>
        <begin position="79"/>
        <end position="97"/>
    </location>
</feature>
<evidence type="ECO:0000256" key="8">
    <source>
        <dbReference type="SAM" id="Phobius"/>
    </source>
</evidence>
<organism evidence="10 11">
    <name type="scientific">Kazachstania africana (strain ATCC 22294 / BCRC 22015 / CBS 2517 / CECT 1963 / NBRC 1671 / NRRL Y-8276)</name>
    <name type="common">Yeast</name>
    <name type="synonym">Kluyveromyces africanus</name>
    <dbReference type="NCBI Taxonomy" id="1071382"/>
    <lineage>
        <taxon>Eukaryota</taxon>
        <taxon>Fungi</taxon>
        <taxon>Dikarya</taxon>
        <taxon>Ascomycota</taxon>
        <taxon>Saccharomycotina</taxon>
        <taxon>Saccharomycetes</taxon>
        <taxon>Saccharomycetales</taxon>
        <taxon>Saccharomycetaceae</taxon>
        <taxon>Kazachstania</taxon>
    </lineage>
</organism>
<dbReference type="STRING" id="1071382.H2AYD5"/>
<dbReference type="GO" id="GO:0015149">
    <property type="term" value="F:hexose transmembrane transporter activity"/>
    <property type="evidence" value="ECO:0007669"/>
    <property type="project" value="TreeGrafter"/>
</dbReference>
<dbReference type="EMBL" id="HE650827">
    <property type="protein sequence ID" value="CCF59385.1"/>
    <property type="molecule type" value="Genomic_DNA"/>
</dbReference>
<dbReference type="InParanoid" id="H2AYD5"/>
<feature type="domain" description="Major facilitator superfamily (MFS) profile" evidence="9">
    <location>
        <begin position="24"/>
        <end position="468"/>
    </location>
</feature>
<dbReference type="GeneID" id="13887364"/>
<evidence type="ECO:0000256" key="1">
    <source>
        <dbReference type="ARBA" id="ARBA00004141"/>
    </source>
</evidence>
<dbReference type="InterPro" id="IPR003663">
    <property type="entry name" value="Sugar/inositol_transpt"/>
</dbReference>
<keyword evidence="4 8" id="KW-0812">Transmembrane</keyword>
<dbReference type="InterPro" id="IPR005828">
    <property type="entry name" value="MFS_sugar_transport-like"/>
</dbReference>
<feature type="transmembrane region" description="Helical" evidence="8">
    <location>
        <begin position="324"/>
        <end position="345"/>
    </location>
</feature>
<dbReference type="PANTHER" id="PTHR23503:SF8">
    <property type="entry name" value="FACILITATED GLUCOSE TRANSPORTER PROTEIN 1"/>
    <property type="match status" value="1"/>
</dbReference>
<feature type="transmembrane region" description="Helical" evidence="8">
    <location>
        <begin position="291"/>
        <end position="312"/>
    </location>
</feature>
<dbReference type="OrthoDB" id="4540492at2759"/>
<dbReference type="GO" id="GO:0000329">
    <property type="term" value="C:fungal-type vacuole membrane"/>
    <property type="evidence" value="ECO:0007669"/>
    <property type="project" value="EnsemblFungi"/>
</dbReference>
<dbReference type="Proteomes" id="UP000005220">
    <property type="component" value="Chromosome 7"/>
</dbReference>
<comment type="subcellular location">
    <subcellularLocation>
        <location evidence="1">Membrane</location>
        <topology evidence="1">Multi-pass membrane protein</topology>
    </subcellularLocation>
</comment>
<evidence type="ECO:0000256" key="3">
    <source>
        <dbReference type="ARBA" id="ARBA00022448"/>
    </source>
</evidence>
<dbReference type="PRINTS" id="PR00171">
    <property type="entry name" value="SUGRTRNSPORT"/>
</dbReference>
<dbReference type="eggNOG" id="KOG0569">
    <property type="taxonomic scope" value="Eukaryota"/>
</dbReference>
<evidence type="ECO:0000259" key="9">
    <source>
        <dbReference type="PROSITE" id="PS50850"/>
    </source>
</evidence>
<sequence>MPESTSLISDTKKRALLTNPLIFSTLVACMGSIQYGYHIAELNAPQQSIMCPTVTMEGYEETYLGSHGYAQCITLTDQQYGAITAMFSVGGLVGSFFGGRLANRYGRKFTSFITCTLGLVGSCVLFASNNYAGLLIGRIIVGVACGVQIVVTPLYINEITPAVWRGAMGSMNQLSINLGILLTQSLAIKLANELYWRWLLLVGAAIAAINFVCWIQIYESPKWLLRHTNKLDKAENALSYLRSTTYQEVKNEINDWKKEFRHAEIESGTNVRPLTFWQYVRGASHKKPRDAITAILMGQQFCGINSIIFYGVKIISRLLPEYAIFANFGVSIINVVVTFLASLIVDQYGRKPLLLTSTIIMSAASFFISISIINLKSVSLIISIFVYISAFAIGLGPIPFLIIGELSTAEESATAQSYGTVCNWLATFVIGYGFPLVNNLMGGYVYMLFAAFAISFAYYIYERVPETKSKTNYTDIWADY</sequence>
<dbReference type="NCBIfam" id="TIGR00879">
    <property type="entry name" value="SP"/>
    <property type="match status" value="1"/>
</dbReference>
<dbReference type="KEGG" id="kaf:KAFR_0G03530"/>
<feature type="transmembrane region" description="Helical" evidence="8">
    <location>
        <begin position="168"/>
        <end position="188"/>
    </location>
</feature>
<feature type="transmembrane region" description="Helical" evidence="8">
    <location>
        <begin position="21"/>
        <end position="40"/>
    </location>
</feature>
<dbReference type="PROSITE" id="PS00217">
    <property type="entry name" value="SUGAR_TRANSPORT_2"/>
    <property type="match status" value="1"/>
</dbReference>
<dbReference type="AlphaFoldDB" id="H2AYD5"/>
<evidence type="ECO:0000256" key="6">
    <source>
        <dbReference type="ARBA" id="ARBA00023136"/>
    </source>
</evidence>
<comment type="similarity">
    <text evidence="2 7">Belongs to the major facilitator superfamily. Sugar transporter (TC 2.A.1.1) family.</text>
</comment>
<evidence type="ECO:0000256" key="4">
    <source>
        <dbReference type="ARBA" id="ARBA00022692"/>
    </source>
</evidence>
<dbReference type="PROSITE" id="PS50850">
    <property type="entry name" value="MFS"/>
    <property type="match status" value="1"/>
</dbReference>
<feature type="transmembrane region" description="Helical" evidence="8">
    <location>
        <begin position="352"/>
        <end position="373"/>
    </location>
</feature>
<evidence type="ECO:0000256" key="5">
    <source>
        <dbReference type="ARBA" id="ARBA00022989"/>
    </source>
</evidence>
<feature type="transmembrane region" description="Helical" evidence="8">
    <location>
        <begin position="443"/>
        <end position="461"/>
    </location>
</feature>
<dbReference type="RefSeq" id="XP_003958520.1">
    <property type="nucleotide sequence ID" value="XM_003958471.1"/>
</dbReference>
<proteinExistence type="inferred from homology"/>
<keyword evidence="11" id="KW-1185">Reference proteome</keyword>
<dbReference type="HOGENOM" id="CLU_001265_30_5_1"/>
<evidence type="ECO:0000313" key="11">
    <source>
        <dbReference type="Proteomes" id="UP000005220"/>
    </source>
</evidence>